<gene>
    <name evidence="6" type="ORF">D7I43_03390</name>
    <name evidence="7" type="ORF">OG994_07045</name>
</gene>
<dbReference type="EMBL" id="CP108084">
    <property type="protein sequence ID" value="WUP51254.1"/>
    <property type="molecule type" value="Genomic_DNA"/>
</dbReference>
<evidence type="ECO:0000256" key="3">
    <source>
        <dbReference type="ARBA" id="ARBA00023163"/>
    </source>
</evidence>
<protein>
    <submittedName>
        <fullName evidence="6">TetR/AcrR family transcriptional regulator</fullName>
    </submittedName>
</protein>
<dbReference type="PROSITE" id="PS50977">
    <property type="entry name" value="HTH_TETR_2"/>
    <property type="match status" value="1"/>
</dbReference>
<dbReference type="SUPFAM" id="SSF46689">
    <property type="entry name" value="Homeodomain-like"/>
    <property type="match status" value="1"/>
</dbReference>
<evidence type="ECO:0000313" key="9">
    <source>
        <dbReference type="Proteomes" id="UP001432190"/>
    </source>
</evidence>
<keyword evidence="1" id="KW-0805">Transcription regulation</keyword>
<reference evidence="6 8" key="1">
    <citation type="journal article" date="2018" name="Int. J. Syst. Evol. Microbiol.">
        <title>Micromonospora globbae sp. nov., an endophytic actinomycete isolated from roots of Globba winitii C. H. Wright.</title>
        <authorList>
            <person name="Kuncharoen N."/>
            <person name="Pittayakhajonwut P."/>
            <person name="Tanasupawat S."/>
        </authorList>
    </citation>
    <scope>NUCLEOTIDE SEQUENCE [LARGE SCALE GENOMIC DNA]</scope>
    <source>
        <strain evidence="6 8">WPS1-2</strain>
    </source>
</reference>
<reference evidence="7" key="2">
    <citation type="submission" date="2022-10" db="EMBL/GenBank/DDBJ databases">
        <title>The complete genomes of actinobacterial strains from the NBC collection.</title>
        <authorList>
            <person name="Joergensen T.S."/>
            <person name="Alvarez Arevalo M."/>
            <person name="Sterndorff E.B."/>
            <person name="Faurdal D."/>
            <person name="Vuksanovic O."/>
            <person name="Mourched A.-S."/>
            <person name="Charusanti P."/>
            <person name="Shaw S."/>
            <person name="Blin K."/>
            <person name="Weber T."/>
        </authorList>
    </citation>
    <scope>NUCLEOTIDE SEQUENCE</scope>
    <source>
        <strain evidence="7">NBC_00256</strain>
    </source>
</reference>
<evidence type="ECO:0000256" key="1">
    <source>
        <dbReference type="ARBA" id="ARBA00023015"/>
    </source>
</evidence>
<dbReference type="Pfam" id="PF17937">
    <property type="entry name" value="TetR_C_28"/>
    <property type="match status" value="1"/>
</dbReference>
<evidence type="ECO:0000259" key="5">
    <source>
        <dbReference type="PROSITE" id="PS50977"/>
    </source>
</evidence>
<evidence type="ECO:0000313" key="7">
    <source>
        <dbReference type="EMBL" id="WUP51254.1"/>
    </source>
</evidence>
<dbReference type="Proteomes" id="UP000285744">
    <property type="component" value="Unassembled WGS sequence"/>
</dbReference>
<evidence type="ECO:0000256" key="4">
    <source>
        <dbReference type="PROSITE-ProRule" id="PRU00335"/>
    </source>
</evidence>
<accession>A0A420F788</accession>
<dbReference type="AlphaFoldDB" id="A0A420F788"/>
<keyword evidence="9" id="KW-1185">Reference proteome</keyword>
<dbReference type="InterPro" id="IPR050109">
    <property type="entry name" value="HTH-type_TetR-like_transc_reg"/>
</dbReference>
<evidence type="ECO:0000256" key="2">
    <source>
        <dbReference type="ARBA" id="ARBA00023125"/>
    </source>
</evidence>
<dbReference type="RefSeq" id="WP_120326880.1">
    <property type="nucleotide sequence ID" value="NZ_CP108084.1"/>
</dbReference>
<dbReference type="InterPro" id="IPR041479">
    <property type="entry name" value="TetR_CgmR_C"/>
</dbReference>
<sequence>MGRTAGRSAGDTRGMVLDAARDLFLRRGMAATLDAIAQHAGVSKGGLIYHFPSKDHLITALVESLLDAFRRAVHEHLDPDDDRPGRLARAYVRACLHVQDPGAVREDTILIAQLITNPAVIDIARSDARRWRDDLTADGLPGRVVSLVMAAADGASMAVLWGGEPSEAEKEELARQLIDLTLDPT</sequence>
<evidence type="ECO:0000313" key="8">
    <source>
        <dbReference type="Proteomes" id="UP000285744"/>
    </source>
</evidence>
<keyword evidence="2 4" id="KW-0238">DNA-binding</keyword>
<dbReference type="PRINTS" id="PR00455">
    <property type="entry name" value="HTHTETR"/>
</dbReference>
<dbReference type="Gene3D" id="1.10.357.10">
    <property type="entry name" value="Tetracycline Repressor, domain 2"/>
    <property type="match status" value="1"/>
</dbReference>
<dbReference type="PANTHER" id="PTHR30055">
    <property type="entry name" value="HTH-TYPE TRANSCRIPTIONAL REGULATOR RUTR"/>
    <property type="match status" value="1"/>
</dbReference>
<dbReference type="EMBL" id="RAQQ01000002">
    <property type="protein sequence ID" value="RKF28793.1"/>
    <property type="molecule type" value="Genomic_DNA"/>
</dbReference>
<dbReference type="PANTHER" id="PTHR30055:SF234">
    <property type="entry name" value="HTH-TYPE TRANSCRIPTIONAL REGULATOR BETI"/>
    <property type="match status" value="1"/>
</dbReference>
<keyword evidence="3" id="KW-0804">Transcription</keyword>
<dbReference type="GO" id="GO:0003700">
    <property type="term" value="F:DNA-binding transcription factor activity"/>
    <property type="evidence" value="ECO:0007669"/>
    <property type="project" value="TreeGrafter"/>
</dbReference>
<feature type="domain" description="HTH tetR-type" evidence="5">
    <location>
        <begin position="10"/>
        <end position="69"/>
    </location>
</feature>
<dbReference type="OrthoDB" id="9806334at2"/>
<dbReference type="InterPro" id="IPR009057">
    <property type="entry name" value="Homeodomain-like_sf"/>
</dbReference>
<organism evidence="6 8">
    <name type="scientific">Micromonospora globbae</name>
    <dbReference type="NCBI Taxonomy" id="1894969"/>
    <lineage>
        <taxon>Bacteria</taxon>
        <taxon>Bacillati</taxon>
        <taxon>Actinomycetota</taxon>
        <taxon>Actinomycetes</taxon>
        <taxon>Micromonosporales</taxon>
        <taxon>Micromonosporaceae</taxon>
        <taxon>Micromonospora</taxon>
    </lineage>
</organism>
<proteinExistence type="predicted"/>
<dbReference type="Proteomes" id="UP001432190">
    <property type="component" value="Chromosome"/>
</dbReference>
<evidence type="ECO:0000313" key="6">
    <source>
        <dbReference type="EMBL" id="RKF28793.1"/>
    </source>
</evidence>
<dbReference type="GO" id="GO:0000976">
    <property type="term" value="F:transcription cis-regulatory region binding"/>
    <property type="evidence" value="ECO:0007669"/>
    <property type="project" value="TreeGrafter"/>
</dbReference>
<name>A0A420F788_9ACTN</name>
<feature type="DNA-binding region" description="H-T-H motif" evidence="4">
    <location>
        <begin position="32"/>
        <end position="51"/>
    </location>
</feature>
<dbReference type="Pfam" id="PF00440">
    <property type="entry name" value="TetR_N"/>
    <property type="match status" value="1"/>
</dbReference>
<dbReference type="InterPro" id="IPR001647">
    <property type="entry name" value="HTH_TetR"/>
</dbReference>